<dbReference type="AlphaFoldDB" id="A0A843WA47"/>
<accession>A0A843WA47</accession>
<sequence length="114" mass="12744">MMMGNGVLLTSLLSDGEREGSRGVGGSGQYVRRKCSSDVERGRCHPSGFFWLVNSHISAGSFLLFHLSRRLRLPPSLASVLSAEDRGRKVWKKRERTAIVVLDWWGSEGKILQK</sequence>
<evidence type="ECO:0000313" key="1">
    <source>
        <dbReference type="EMBL" id="MQM01705.1"/>
    </source>
</evidence>
<gene>
    <name evidence="1" type="ORF">Taro_034456</name>
</gene>
<proteinExistence type="predicted"/>
<reference evidence="1" key="1">
    <citation type="submission" date="2017-07" db="EMBL/GenBank/DDBJ databases">
        <title>Taro Niue Genome Assembly and Annotation.</title>
        <authorList>
            <person name="Atibalentja N."/>
            <person name="Keating K."/>
            <person name="Fields C.J."/>
        </authorList>
    </citation>
    <scope>NUCLEOTIDE SEQUENCE</scope>
    <source>
        <strain evidence="1">Niue_2</strain>
        <tissue evidence="1">Leaf</tissue>
    </source>
</reference>
<protein>
    <submittedName>
        <fullName evidence="1">Uncharacterized protein</fullName>
    </submittedName>
</protein>
<evidence type="ECO:0000313" key="2">
    <source>
        <dbReference type="Proteomes" id="UP000652761"/>
    </source>
</evidence>
<dbReference type="EMBL" id="NMUH01002720">
    <property type="protein sequence ID" value="MQM01705.1"/>
    <property type="molecule type" value="Genomic_DNA"/>
</dbReference>
<organism evidence="1 2">
    <name type="scientific">Colocasia esculenta</name>
    <name type="common">Wild taro</name>
    <name type="synonym">Arum esculentum</name>
    <dbReference type="NCBI Taxonomy" id="4460"/>
    <lineage>
        <taxon>Eukaryota</taxon>
        <taxon>Viridiplantae</taxon>
        <taxon>Streptophyta</taxon>
        <taxon>Embryophyta</taxon>
        <taxon>Tracheophyta</taxon>
        <taxon>Spermatophyta</taxon>
        <taxon>Magnoliopsida</taxon>
        <taxon>Liliopsida</taxon>
        <taxon>Araceae</taxon>
        <taxon>Aroideae</taxon>
        <taxon>Colocasieae</taxon>
        <taxon>Colocasia</taxon>
    </lineage>
</organism>
<name>A0A843WA47_COLES</name>
<dbReference type="Proteomes" id="UP000652761">
    <property type="component" value="Unassembled WGS sequence"/>
</dbReference>
<comment type="caution">
    <text evidence="1">The sequence shown here is derived from an EMBL/GenBank/DDBJ whole genome shotgun (WGS) entry which is preliminary data.</text>
</comment>
<keyword evidence="2" id="KW-1185">Reference proteome</keyword>